<dbReference type="InterPro" id="IPR017871">
    <property type="entry name" value="ABC_transporter-like_CS"/>
</dbReference>
<evidence type="ECO:0000313" key="12">
    <source>
        <dbReference type="EMBL" id="RIE16341.1"/>
    </source>
</evidence>
<dbReference type="PROSITE" id="PS50893">
    <property type="entry name" value="ABC_TRANSPORTER_2"/>
    <property type="match status" value="1"/>
</dbReference>
<dbReference type="Proteomes" id="UP000266113">
    <property type="component" value="Unassembled WGS sequence"/>
</dbReference>
<evidence type="ECO:0000256" key="2">
    <source>
        <dbReference type="ARBA" id="ARBA00022448"/>
    </source>
</evidence>
<evidence type="ECO:0000256" key="6">
    <source>
        <dbReference type="ARBA" id="ARBA00022840"/>
    </source>
</evidence>
<reference evidence="12 13" key="1">
    <citation type="submission" date="2018-09" db="EMBL/GenBank/DDBJ databases">
        <title>Discovery and Ecogenomic Context for Candidatus Cryosericales, a Global Caldiserica Order Active in Thawing Permafrost.</title>
        <authorList>
            <person name="Martinez M.A."/>
            <person name="Woodcroft B.J."/>
            <person name="Ignacio Espinoza J.C."/>
            <person name="Zayed A."/>
            <person name="Singleton C.M."/>
            <person name="Boyd J."/>
            <person name="Li Y.-F."/>
            <person name="Purvine S."/>
            <person name="Maughan H."/>
            <person name="Hodgkins S.B."/>
            <person name="Anderson D."/>
            <person name="Sederholm M."/>
            <person name="Temperton B."/>
            <person name="Saleska S.R."/>
            <person name="Tyson G.W."/>
            <person name="Rich V.I."/>
        </authorList>
    </citation>
    <scope>NUCLEOTIDE SEQUENCE [LARGE SCALE GENOMIC DNA]</scope>
    <source>
        <strain evidence="12 13">SMC1</strain>
    </source>
</reference>
<evidence type="ECO:0000256" key="1">
    <source>
        <dbReference type="ARBA" id="ARBA00004651"/>
    </source>
</evidence>
<dbReference type="Pfam" id="PF00664">
    <property type="entry name" value="ABC_membrane"/>
    <property type="match status" value="1"/>
</dbReference>
<comment type="subcellular location">
    <subcellularLocation>
        <location evidence="1">Cell membrane</location>
        <topology evidence="1">Multi-pass membrane protein</topology>
    </subcellularLocation>
</comment>
<keyword evidence="7 9" id="KW-1133">Transmembrane helix</keyword>
<dbReference type="InterPro" id="IPR039421">
    <property type="entry name" value="Type_1_exporter"/>
</dbReference>
<dbReference type="FunFam" id="3.40.50.300:FF:000221">
    <property type="entry name" value="Multidrug ABC transporter ATP-binding protein"/>
    <property type="match status" value="1"/>
</dbReference>
<accession>A0A398E122</accession>
<dbReference type="Gene3D" id="1.20.1560.10">
    <property type="entry name" value="ABC transporter type 1, transmembrane domain"/>
    <property type="match status" value="1"/>
</dbReference>
<feature type="domain" description="ABC transporter" evidence="10">
    <location>
        <begin position="335"/>
        <end position="571"/>
    </location>
</feature>
<evidence type="ECO:0000259" key="10">
    <source>
        <dbReference type="PROSITE" id="PS50893"/>
    </source>
</evidence>
<sequence>MRNFLKILTYLRPYRRKAVIALAALTVSILTDLAVPRLIQTIVDNGISKGDMHVVLGTMGIMLGVSALGAVVSIINTRYSVDVAMGFGTDVRTATFRNIQGFSFSNLDDNRTGALMTNLTSDVTRVQGTVQMAMRIMTRAPLMLLGSIVLMLVTSPSLAVWVVLLLAITGAMVVVLSTKAQPIFLRVQAKLDRLNTLLQENLAGMRLVKAFVRSNEENRRFGVVNDDLMDQNVRVQRLFAVIMPTMTVIVNLGTVLVILIGGRQAIGGTLTTGQLMAFINYLMITMFPLLMMGNLLVMLSQAEASAGRINGVLDTKSSIVDQPGVIDLSDVRGRVAFEHITFSYDHECGESVLQDVNFVAEPGQTVAILGETGSGKTTLINLIPRFYDVCGGRVTVDGVDVRDVTLASLRKHVGIALQEAVLFTGTLRDNIRYGRPDASQEEVEAAAQAAQAEEFILGTPKGYDTMVEERGANLSGGQKQRIAIARALLLKPSILILDDSTSAVDVDTEARIQEALLRLHSQCTVFIVAQRISTVLAADKILVLDKGRIAAEGTHQELMQTSSIYREIYESQLGGGTTNG</sequence>
<dbReference type="Pfam" id="PF00005">
    <property type="entry name" value="ABC_tran"/>
    <property type="match status" value="1"/>
</dbReference>
<dbReference type="PROSITE" id="PS50929">
    <property type="entry name" value="ABC_TM1F"/>
    <property type="match status" value="1"/>
</dbReference>
<dbReference type="OrthoDB" id="9771903at2"/>
<name>A0A398E122_9BACT</name>
<dbReference type="PANTHER" id="PTHR43394:SF1">
    <property type="entry name" value="ATP-BINDING CASSETTE SUB-FAMILY B MEMBER 10, MITOCHONDRIAL"/>
    <property type="match status" value="1"/>
</dbReference>
<keyword evidence="4 9" id="KW-0812">Transmembrane</keyword>
<dbReference type="PANTHER" id="PTHR43394">
    <property type="entry name" value="ATP-DEPENDENT PERMEASE MDL1, MITOCHONDRIAL"/>
    <property type="match status" value="1"/>
</dbReference>
<dbReference type="GO" id="GO:0005886">
    <property type="term" value="C:plasma membrane"/>
    <property type="evidence" value="ECO:0007669"/>
    <property type="project" value="UniProtKB-SubCell"/>
</dbReference>
<comment type="caution">
    <text evidence="12">The sequence shown here is derived from an EMBL/GenBank/DDBJ whole genome shotgun (WGS) entry which is preliminary data.</text>
</comment>
<feature type="transmembrane region" description="Helical" evidence="9">
    <location>
        <begin position="136"/>
        <end position="153"/>
    </location>
</feature>
<organism evidence="12 13">
    <name type="scientific">Candidatus Cryosericum septentrionale</name>
    <dbReference type="NCBI Taxonomy" id="2290913"/>
    <lineage>
        <taxon>Bacteria</taxon>
        <taxon>Pseudomonadati</taxon>
        <taxon>Caldisericota/Cryosericota group</taxon>
        <taxon>Candidatus Cryosericota</taxon>
        <taxon>Candidatus Cryosericia</taxon>
        <taxon>Candidatus Cryosericales</taxon>
        <taxon>Candidatus Cryosericaceae</taxon>
        <taxon>Candidatus Cryosericum</taxon>
    </lineage>
</organism>
<dbReference type="InterPro" id="IPR003439">
    <property type="entry name" value="ABC_transporter-like_ATP-bd"/>
</dbReference>
<keyword evidence="5" id="KW-0547">Nucleotide-binding</keyword>
<keyword evidence="13" id="KW-1185">Reference proteome</keyword>
<evidence type="ECO:0000256" key="5">
    <source>
        <dbReference type="ARBA" id="ARBA00022741"/>
    </source>
</evidence>
<dbReference type="GO" id="GO:0016887">
    <property type="term" value="F:ATP hydrolysis activity"/>
    <property type="evidence" value="ECO:0007669"/>
    <property type="project" value="InterPro"/>
</dbReference>
<evidence type="ECO:0000256" key="9">
    <source>
        <dbReference type="SAM" id="Phobius"/>
    </source>
</evidence>
<dbReference type="GO" id="GO:0015421">
    <property type="term" value="F:ABC-type oligopeptide transporter activity"/>
    <property type="evidence" value="ECO:0007669"/>
    <property type="project" value="TreeGrafter"/>
</dbReference>
<keyword evidence="2" id="KW-0813">Transport</keyword>
<dbReference type="InterPro" id="IPR003593">
    <property type="entry name" value="AAA+_ATPase"/>
</dbReference>
<feature type="transmembrane region" description="Helical" evidence="9">
    <location>
        <begin position="159"/>
        <end position="176"/>
    </location>
</feature>
<dbReference type="SUPFAM" id="SSF90123">
    <property type="entry name" value="ABC transporter transmembrane region"/>
    <property type="match status" value="1"/>
</dbReference>
<dbReference type="AlphaFoldDB" id="A0A398E122"/>
<proteinExistence type="predicted"/>
<protein>
    <submittedName>
        <fullName evidence="12">ABC transporter ATP-binding protein</fullName>
    </submittedName>
</protein>
<dbReference type="CDD" id="cd18548">
    <property type="entry name" value="ABC_6TM_Tm287_like"/>
    <property type="match status" value="1"/>
</dbReference>
<dbReference type="InterPro" id="IPR027417">
    <property type="entry name" value="P-loop_NTPase"/>
</dbReference>
<keyword evidence="6 12" id="KW-0067">ATP-binding</keyword>
<feature type="domain" description="ABC transmembrane type-1" evidence="11">
    <location>
        <begin position="19"/>
        <end position="301"/>
    </location>
</feature>
<dbReference type="SMART" id="SM00382">
    <property type="entry name" value="AAA"/>
    <property type="match status" value="1"/>
</dbReference>
<dbReference type="RefSeq" id="WP_119086136.1">
    <property type="nucleotide sequence ID" value="NZ_QXIY01000032.1"/>
</dbReference>
<feature type="transmembrane region" description="Helical" evidence="9">
    <location>
        <begin position="278"/>
        <end position="299"/>
    </location>
</feature>
<evidence type="ECO:0000256" key="3">
    <source>
        <dbReference type="ARBA" id="ARBA00022475"/>
    </source>
</evidence>
<dbReference type="EMBL" id="QXIY01000032">
    <property type="protein sequence ID" value="RIE16341.1"/>
    <property type="molecule type" value="Genomic_DNA"/>
</dbReference>
<evidence type="ECO:0000256" key="7">
    <source>
        <dbReference type="ARBA" id="ARBA00022989"/>
    </source>
</evidence>
<dbReference type="Gene3D" id="3.40.50.300">
    <property type="entry name" value="P-loop containing nucleotide triphosphate hydrolases"/>
    <property type="match status" value="1"/>
</dbReference>
<feature type="transmembrane region" description="Helical" evidence="9">
    <location>
        <begin position="52"/>
        <end position="75"/>
    </location>
</feature>
<keyword evidence="8 9" id="KW-0472">Membrane</keyword>
<dbReference type="InterPro" id="IPR036640">
    <property type="entry name" value="ABC1_TM_sf"/>
</dbReference>
<evidence type="ECO:0000259" key="11">
    <source>
        <dbReference type="PROSITE" id="PS50929"/>
    </source>
</evidence>
<dbReference type="PROSITE" id="PS00211">
    <property type="entry name" value="ABC_TRANSPORTER_1"/>
    <property type="match status" value="1"/>
</dbReference>
<evidence type="ECO:0000256" key="8">
    <source>
        <dbReference type="ARBA" id="ARBA00023136"/>
    </source>
</evidence>
<dbReference type="SUPFAM" id="SSF52540">
    <property type="entry name" value="P-loop containing nucleoside triphosphate hydrolases"/>
    <property type="match status" value="1"/>
</dbReference>
<evidence type="ECO:0000256" key="4">
    <source>
        <dbReference type="ARBA" id="ARBA00022692"/>
    </source>
</evidence>
<dbReference type="InterPro" id="IPR011527">
    <property type="entry name" value="ABC1_TM_dom"/>
</dbReference>
<keyword evidence="3" id="KW-1003">Cell membrane</keyword>
<feature type="transmembrane region" description="Helical" evidence="9">
    <location>
        <begin position="238"/>
        <end position="266"/>
    </location>
</feature>
<evidence type="ECO:0000313" key="13">
    <source>
        <dbReference type="Proteomes" id="UP000266113"/>
    </source>
</evidence>
<gene>
    <name evidence="12" type="ORF">SMC1_07365</name>
</gene>
<dbReference type="GO" id="GO:0005524">
    <property type="term" value="F:ATP binding"/>
    <property type="evidence" value="ECO:0007669"/>
    <property type="project" value="UniProtKB-KW"/>
</dbReference>